<name>A0ABQ8DND7_BRANA</name>
<reference evidence="2 3" key="1">
    <citation type="submission" date="2021-05" db="EMBL/GenBank/DDBJ databases">
        <title>Genome Assembly of Synthetic Allotetraploid Brassica napus Reveals Homoeologous Exchanges between Subgenomes.</title>
        <authorList>
            <person name="Davis J.T."/>
        </authorList>
    </citation>
    <scope>NUCLEOTIDE SEQUENCE [LARGE SCALE GENOMIC DNA]</scope>
    <source>
        <strain evidence="3">cv. Da-Ae</strain>
        <tissue evidence="2">Seedling</tissue>
    </source>
</reference>
<organism evidence="2 3">
    <name type="scientific">Brassica napus</name>
    <name type="common">Rape</name>
    <dbReference type="NCBI Taxonomy" id="3708"/>
    <lineage>
        <taxon>Eukaryota</taxon>
        <taxon>Viridiplantae</taxon>
        <taxon>Streptophyta</taxon>
        <taxon>Embryophyta</taxon>
        <taxon>Tracheophyta</taxon>
        <taxon>Spermatophyta</taxon>
        <taxon>Magnoliopsida</taxon>
        <taxon>eudicotyledons</taxon>
        <taxon>Gunneridae</taxon>
        <taxon>Pentapetalae</taxon>
        <taxon>rosids</taxon>
        <taxon>malvids</taxon>
        <taxon>Brassicales</taxon>
        <taxon>Brassicaceae</taxon>
        <taxon>Brassiceae</taxon>
        <taxon>Brassica</taxon>
    </lineage>
</organism>
<evidence type="ECO:0000313" key="2">
    <source>
        <dbReference type="EMBL" id="KAH0930890.1"/>
    </source>
</evidence>
<accession>A0ABQ8DND7</accession>
<sequence length="169" mass="18598">MIAILTLKNFIKDDYDEVLKTAGLTMDKTKRKKEKGGSSSNNNDAATASTSGRSGRGKQSQATNPLTVGQAIMKANYHSCCRQFYTLPELIEFMTTRHRGLTAEMVTTVYREMLKSINAELYLRAAQYHSTAREIERKRRETADSVSTPRASTSTTAPAQSDGDSSSSS</sequence>
<feature type="region of interest" description="Disordered" evidence="1">
    <location>
        <begin position="134"/>
        <end position="169"/>
    </location>
</feature>
<dbReference type="Proteomes" id="UP000824890">
    <property type="component" value="Unassembled WGS sequence"/>
</dbReference>
<feature type="region of interest" description="Disordered" evidence="1">
    <location>
        <begin position="28"/>
        <end position="65"/>
    </location>
</feature>
<feature type="compositionally biased region" description="Low complexity" evidence="1">
    <location>
        <begin position="37"/>
        <end position="52"/>
    </location>
</feature>
<comment type="caution">
    <text evidence="2">The sequence shown here is derived from an EMBL/GenBank/DDBJ whole genome shotgun (WGS) entry which is preliminary data.</text>
</comment>
<keyword evidence="3" id="KW-1185">Reference proteome</keyword>
<dbReference type="EMBL" id="JAGKQM010000004">
    <property type="protein sequence ID" value="KAH0930890.1"/>
    <property type="molecule type" value="Genomic_DNA"/>
</dbReference>
<evidence type="ECO:0000313" key="3">
    <source>
        <dbReference type="Proteomes" id="UP000824890"/>
    </source>
</evidence>
<feature type="compositionally biased region" description="Basic and acidic residues" evidence="1">
    <location>
        <begin position="134"/>
        <end position="143"/>
    </location>
</feature>
<feature type="compositionally biased region" description="Low complexity" evidence="1">
    <location>
        <begin position="145"/>
        <end position="169"/>
    </location>
</feature>
<gene>
    <name evidence="2" type="ORF">HID58_016617</name>
</gene>
<evidence type="ECO:0000256" key="1">
    <source>
        <dbReference type="SAM" id="MobiDB-lite"/>
    </source>
</evidence>
<protein>
    <submittedName>
        <fullName evidence="2">Uncharacterized protein</fullName>
    </submittedName>
</protein>
<proteinExistence type="predicted"/>